<name>A0A8J3JYL8_9ACTN</name>
<organism evidence="3 4">
    <name type="scientific">Catellatospora chokoriensis</name>
    <dbReference type="NCBI Taxonomy" id="310353"/>
    <lineage>
        <taxon>Bacteria</taxon>
        <taxon>Bacillati</taxon>
        <taxon>Actinomycetota</taxon>
        <taxon>Actinomycetes</taxon>
        <taxon>Micromonosporales</taxon>
        <taxon>Micromonosporaceae</taxon>
        <taxon>Catellatospora</taxon>
    </lineage>
</organism>
<evidence type="ECO:0000313" key="4">
    <source>
        <dbReference type="Proteomes" id="UP000619293"/>
    </source>
</evidence>
<dbReference type="AlphaFoldDB" id="A0A8J3JYL8"/>
<reference evidence="3 4" key="1">
    <citation type="submission" date="2021-01" db="EMBL/GenBank/DDBJ databases">
        <title>Whole genome shotgun sequence of Catellatospora chokoriensis NBRC 107358.</title>
        <authorList>
            <person name="Komaki H."/>
            <person name="Tamura T."/>
        </authorList>
    </citation>
    <scope>NUCLEOTIDE SEQUENCE [LARGE SCALE GENOMIC DNA]</scope>
    <source>
        <strain evidence="3 4">NBRC 107358</strain>
    </source>
</reference>
<dbReference type="SUPFAM" id="SSF55486">
    <property type="entry name" value="Metalloproteases ('zincins'), catalytic domain"/>
    <property type="match status" value="1"/>
</dbReference>
<keyword evidence="3" id="KW-0645">Protease</keyword>
<dbReference type="EMBL" id="BONG01000016">
    <property type="protein sequence ID" value="GIF89581.1"/>
    <property type="molecule type" value="Genomic_DNA"/>
</dbReference>
<dbReference type="GO" id="GO:0006508">
    <property type="term" value="P:proteolysis"/>
    <property type="evidence" value="ECO:0007669"/>
    <property type="project" value="UniProtKB-KW"/>
</dbReference>
<dbReference type="Pfam" id="PF20773">
    <property type="entry name" value="InhA-like_MAM"/>
    <property type="match status" value="1"/>
</dbReference>
<protein>
    <submittedName>
        <fullName evidence="3">Protease</fullName>
    </submittedName>
</protein>
<gene>
    <name evidence="3" type="ORF">Cch02nite_30250</name>
</gene>
<comment type="caution">
    <text evidence="3">The sequence shown here is derived from an EMBL/GenBank/DDBJ whole genome shotgun (WGS) entry which is preliminary data.</text>
</comment>
<keyword evidence="3" id="KW-0378">Hydrolase</keyword>
<feature type="domain" description="Immune inhibitor A-like metallopeptidase VEG" evidence="2">
    <location>
        <begin position="614"/>
        <end position="785"/>
    </location>
</feature>
<evidence type="ECO:0000259" key="1">
    <source>
        <dbReference type="Pfam" id="PF05547"/>
    </source>
</evidence>
<dbReference type="GO" id="GO:0008233">
    <property type="term" value="F:peptidase activity"/>
    <property type="evidence" value="ECO:0007669"/>
    <property type="project" value="UniProtKB-KW"/>
</dbReference>
<dbReference type="InterPro" id="IPR008757">
    <property type="entry name" value="Peptidase_M6-like_domain"/>
</dbReference>
<sequence length="794" mass="84805">MNSLFCVTLRKVKRKLLHNFAPGGINTMRKLTISAVAGAAGAAMVVAALQWPAGAAPAASGEAGSAAPAAAAHRADNRPGPQTKQWLGKRKAAHEMVARGKARIDANGNVTVDAATDNVVEVAFEKTDKIFTILSEFGTQSVGKYGTAPGPLHNEIPAPDRSVNNSTEWAADFDTAHYEQLFNGSGESMRSFYEDLSSGRYSVTNTVSDWVQVPYNASYYGDNAIEDNGGSWAFIQDTGNAWYQRALQSMPADQINAYLAQFDVWDRYDFDNDGNYDESDGYIDHFQAVHAGEGEDAGGGAQGEDAIWSHRWYVNATSYGLSGPTVGGQQNLSGGARIGNSNYWLGDYTTEPENGGLGVFAHEFGHDLGLPDYYDTAGGENTTAFWTLMSSGSWLGHGTEANQGIGTTPGLMGPEEKLFLGWLDYREVGLGQSGTILLDPAQDADAANAQAIKVNLPAATTSTTYATPTSGQYAWWTGSADQLNESLSHAVPAASKVTVTAKAWYDIEAGFDNLYAEYSTDGGTTWSQIGQPTTGSSNGKWTTLRFSYTAGGAATRFRFRYQTDGGVHFAGAFIDDVVVKAGNTTVLTDDAEQPGAWTATGQWQRSTGTVSSTADRYYLLENRQYVGYDDTLRTGPYQFSYNLSAPDKVEFFSFQPGMLVWYVNHTVEDNNTSEHLGTGLSLPVDARPAPFAYPDGTRPSNRRQPFDATFGIQPVPELCLHKEVLVGTGKAQTVQTVAACAAAGAGIPTFDDSNPDAYYSTANPQGSVKVAGHGVTATVTGQSGNVLTVSVVNP</sequence>
<feature type="domain" description="Peptidase M6-like" evidence="1">
    <location>
        <begin position="120"/>
        <end position="400"/>
    </location>
</feature>
<proteinExistence type="predicted"/>
<evidence type="ECO:0000313" key="3">
    <source>
        <dbReference type="EMBL" id="GIF89581.1"/>
    </source>
</evidence>
<dbReference type="Proteomes" id="UP000619293">
    <property type="component" value="Unassembled WGS sequence"/>
</dbReference>
<accession>A0A8J3JYL8</accession>
<evidence type="ECO:0000259" key="2">
    <source>
        <dbReference type="Pfam" id="PF20774"/>
    </source>
</evidence>
<dbReference type="NCBIfam" id="TIGR03296">
    <property type="entry name" value="M6dom_TIGR03296"/>
    <property type="match status" value="1"/>
</dbReference>
<keyword evidence="4" id="KW-1185">Reference proteome</keyword>
<dbReference type="InterPro" id="IPR048665">
    <property type="entry name" value="InhA-like_VEG"/>
</dbReference>
<dbReference type="Pfam" id="PF20774">
    <property type="entry name" value="InhA-like_VEG"/>
    <property type="match status" value="1"/>
</dbReference>
<dbReference type="Gene3D" id="2.60.120.260">
    <property type="entry name" value="Galactose-binding domain-like"/>
    <property type="match status" value="1"/>
</dbReference>
<dbReference type="PANTHER" id="PTHR41775:SF1">
    <property type="entry name" value="PEPTIDASE M6-LIKE DOMAIN-CONTAINING PROTEIN"/>
    <property type="match status" value="1"/>
</dbReference>
<dbReference type="Pfam" id="PF05547">
    <property type="entry name" value="Peptidase_M6"/>
    <property type="match status" value="1"/>
</dbReference>
<dbReference type="PANTHER" id="PTHR41775">
    <property type="entry name" value="SECRETED PROTEIN-RELATED"/>
    <property type="match status" value="1"/>
</dbReference>